<gene>
    <name evidence="4" type="ORF">IPP15_10670</name>
</gene>
<protein>
    <submittedName>
        <fullName evidence="4">FecR domain-containing protein</fullName>
    </submittedName>
</protein>
<dbReference type="InterPro" id="IPR032508">
    <property type="entry name" value="FecR_C"/>
</dbReference>
<dbReference type="Gene3D" id="3.55.50.30">
    <property type="match status" value="1"/>
</dbReference>
<reference evidence="4 5" key="1">
    <citation type="submission" date="2020-10" db="EMBL/GenBank/DDBJ databases">
        <title>Connecting structure to function with the recovery of over 1000 high-quality activated sludge metagenome-assembled genomes encoding full-length rRNA genes using long-read sequencing.</title>
        <authorList>
            <person name="Singleton C.M."/>
            <person name="Petriglieri F."/>
            <person name="Kristensen J.M."/>
            <person name="Kirkegaard R.H."/>
            <person name="Michaelsen T.Y."/>
            <person name="Andersen M.H."/>
            <person name="Karst S.M."/>
            <person name="Dueholm M.S."/>
            <person name="Nielsen P.H."/>
            <person name="Albertsen M."/>
        </authorList>
    </citation>
    <scope>NUCLEOTIDE SEQUENCE [LARGE SCALE GENOMIC DNA]</scope>
    <source>
        <strain evidence="4">Ribe_18-Q3-R11-54_MAXAC.273</strain>
    </source>
</reference>
<accession>A0A9D7SXX8</accession>
<dbReference type="PANTHER" id="PTHR30273:SF2">
    <property type="entry name" value="PROTEIN FECR"/>
    <property type="match status" value="1"/>
</dbReference>
<evidence type="ECO:0000313" key="4">
    <source>
        <dbReference type="EMBL" id="MBK9982864.1"/>
    </source>
</evidence>
<dbReference type="EMBL" id="JADKGY010000008">
    <property type="protein sequence ID" value="MBK9982864.1"/>
    <property type="molecule type" value="Genomic_DNA"/>
</dbReference>
<name>A0A9D7SXX8_9BACT</name>
<dbReference type="AlphaFoldDB" id="A0A9D7SXX8"/>
<dbReference type="InterPro" id="IPR006860">
    <property type="entry name" value="FecR"/>
</dbReference>
<dbReference type="Proteomes" id="UP000808337">
    <property type="component" value="Unassembled WGS sequence"/>
</dbReference>
<keyword evidence="1" id="KW-1133">Transmembrane helix</keyword>
<dbReference type="Pfam" id="PF04773">
    <property type="entry name" value="FecR"/>
    <property type="match status" value="1"/>
</dbReference>
<keyword evidence="1" id="KW-0472">Membrane</keyword>
<evidence type="ECO:0000259" key="2">
    <source>
        <dbReference type="Pfam" id="PF04773"/>
    </source>
</evidence>
<dbReference type="GO" id="GO:0016989">
    <property type="term" value="F:sigma factor antagonist activity"/>
    <property type="evidence" value="ECO:0007669"/>
    <property type="project" value="TreeGrafter"/>
</dbReference>
<evidence type="ECO:0000313" key="5">
    <source>
        <dbReference type="Proteomes" id="UP000808337"/>
    </source>
</evidence>
<dbReference type="InterPro" id="IPR012373">
    <property type="entry name" value="Ferrdict_sens_TM"/>
</dbReference>
<feature type="domain" description="FecR protein" evidence="2">
    <location>
        <begin position="123"/>
        <end position="209"/>
    </location>
</feature>
<feature type="transmembrane region" description="Helical" evidence="1">
    <location>
        <begin position="92"/>
        <end position="110"/>
    </location>
</feature>
<dbReference type="Pfam" id="PF16344">
    <property type="entry name" value="FecR_C"/>
    <property type="match status" value="1"/>
</dbReference>
<comment type="caution">
    <text evidence="4">The sequence shown here is derived from an EMBL/GenBank/DDBJ whole genome shotgun (WGS) entry which is preliminary data.</text>
</comment>
<dbReference type="PANTHER" id="PTHR30273">
    <property type="entry name" value="PERIPLASMIC SIGNAL SENSOR AND SIGMA FACTOR ACTIVATOR FECR-RELATED"/>
    <property type="match status" value="1"/>
</dbReference>
<evidence type="ECO:0000259" key="3">
    <source>
        <dbReference type="Pfam" id="PF16344"/>
    </source>
</evidence>
<keyword evidence="1" id="KW-0812">Transmembrane</keyword>
<feature type="domain" description="Protein FecR C-terminal" evidence="3">
    <location>
        <begin position="253"/>
        <end position="320"/>
    </location>
</feature>
<organism evidence="4 5">
    <name type="scientific">Candidatus Opimibacter skivensis</name>
    <dbReference type="NCBI Taxonomy" id="2982028"/>
    <lineage>
        <taxon>Bacteria</taxon>
        <taxon>Pseudomonadati</taxon>
        <taxon>Bacteroidota</taxon>
        <taxon>Saprospiria</taxon>
        <taxon>Saprospirales</taxon>
        <taxon>Saprospiraceae</taxon>
        <taxon>Candidatus Opimibacter</taxon>
    </lineage>
</organism>
<sequence>MEDRYKLLSAPELAGEDSFIRWVQLGDDDHAWTQWQQSYPERQSIVDEAKYIVQMMSSQATTSLDVNAKQELWKSISSDISGQKKIFKTRTLILRWSVVAAAAIALFVWFNVSSGIQNVVVVPGVTADIKLPESSVVTVNAGSIIKYDEKHFQQDREIRMEGEAFFKVTPGSKFTVITPQGNVTVVGTSFNVISRPGRFEVSCYTGKVKVEQAPNDKVEISSGQRCSAARMEDNLQLNQFDASASNPDWTRGKFTFENQPLSMVVSELERQYDVTVKLSPGIEDLKYSGLFESGNLDTAVYMITWPLHLSAKISDKTVTISR</sequence>
<dbReference type="Gene3D" id="2.60.120.1440">
    <property type="match status" value="1"/>
</dbReference>
<evidence type="ECO:0000256" key="1">
    <source>
        <dbReference type="SAM" id="Phobius"/>
    </source>
</evidence>
<proteinExistence type="predicted"/>
<dbReference type="PIRSF" id="PIRSF018266">
    <property type="entry name" value="FecR"/>
    <property type="match status" value="1"/>
</dbReference>